<keyword evidence="5" id="KW-0732">Signal</keyword>
<name>A0ABC8RGG5_9AQUA</name>
<dbReference type="InterPro" id="IPR010264">
    <property type="entry name" value="Self-incomp_S1"/>
</dbReference>
<evidence type="ECO:0000256" key="1">
    <source>
        <dbReference type="ARBA" id="ARBA00004613"/>
    </source>
</evidence>
<gene>
    <name evidence="7" type="ORF">ILEXP_LOCUS8655</name>
</gene>
<comment type="subcellular location">
    <subcellularLocation>
        <location evidence="1 6">Secreted</location>
    </subcellularLocation>
</comment>
<comment type="caution">
    <text evidence="7">The sequence shown here is derived from an EMBL/GenBank/DDBJ whole genome shotgun (WGS) entry which is preliminary data.</text>
</comment>
<dbReference type="AlphaFoldDB" id="A0ABC8RGG5"/>
<dbReference type="EMBL" id="CAUOFW020001101">
    <property type="protein sequence ID" value="CAK9141132.1"/>
    <property type="molecule type" value="Genomic_DNA"/>
</dbReference>
<evidence type="ECO:0000256" key="3">
    <source>
        <dbReference type="ARBA" id="ARBA00022471"/>
    </source>
</evidence>
<keyword evidence="4 6" id="KW-0964">Secreted</keyword>
<reference evidence="7 8" key="1">
    <citation type="submission" date="2024-02" db="EMBL/GenBank/DDBJ databases">
        <authorList>
            <person name="Vignale AGUSTIN F."/>
            <person name="Sosa J E."/>
            <person name="Modenutti C."/>
        </authorList>
    </citation>
    <scope>NUCLEOTIDE SEQUENCE [LARGE SCALE GENOMIC DNA]</scope>
</reference>
<evidence type="ECO:0000313" key="8">
    <source>
        <dbReference type="Proteomes" id="UP001642360"/>
    </source>
</evidence>
<evidence type="ECO:0000256" key="6">
    <source>
        <dbReference type="RuleBase" id="RU367044"/>
    </source>
</evidence>
<evidence type="ECO:0000256" key="5">
    <source>
        <dbReference type="ARBA" id="ARBA00022729"/>
    </source>
</evidence>
<organism evidence="7 8">
    <name type="scientific">Ilex paraguariensis</name>
    <name type="common">yerba mate</name>
    <dbReference type="NCBI Taxonomy" id="185542"/>
    <lineage>
        <taxon>Eukaryota</taxon>
        <taxon>Viridiplantae</taxon>
        <taxon>Streptophyta</taxon>
        <taxon>Embryophyta</taxon>
        <taxon>Tracheophyta</taxon>
        <taxon>Spermatophyta</taxon>
        <taxon>Magnoliopsida</taxon>
        <taxon>eudicotyledons</taxon>
        <taxon>Gunneridae</taxon>
        <taxon>Pentapetalae</taxon>
        <taxon>asterids</taxon>
        <taxon>campanulids</taxon>
        <taxon>Aquifoliales</taxon>
        <taxon>Aquifoliaceae</taxon>
        <taxon>Ilex</taxon>
    </lineage>
</organism>
<evidence type="ECO:0000313" key="7">
    <source>
        <dbReference type="EMBL" id="CAK9141132.1"/>
    </source>
</evidence>
<dbReference type="Pfam" id="PF05938">
    <property type="entry name" value="Self-incomp_S1"/>
    <property type="match status" value="1"/>
</dbReference>
<accession>A0ABC8RGG5</accession>
<dbReference type="Proteomes" id="UP001642360">
    <property type="component" value="Unassembled WGS sequence"/>
</dbReference>
<dbReference type="GO" id="GO:0060320">
    <property type="term" value="P:rejection of self pollen"/>
    <property type="evidence" value="ECO:0007669"/>
    <property type="project" value="UniProtKB-KW"/>
</dbReference>
<proteinExistence type="inferred from homology"/>
<keyword evidence="3 6" id="KW-0713">Self-incompatibility</keyword>
<keyword evidence="8" id="KW-1185">Reference proteome</keyword>
<evidence type="ECO:0000256" key="4">
    <source>
        <dbReference type="ARBA" id="ARBA00022525"/>
    </source>
</evidence>
<sequence length="144" mass="16711">MATIGVGVLVESTIPSLAATKWRNSVASSLHDRRVRVSIVNRLGNGRTMNIHCQSRDDDLGYLRIPDGYETEWSFNVNIWGTTLFYCDVQWGDSEWLHFDAYSYKSDSGRCDTVCRWMVAEDGLLYVYNQENEKWEHMPFQDML</sequence>
<dbReference type="PANTHER" id="PTHR31232">
    <property type="match status" value="1"/>
</dbReference>
<dbReference type="PANTHER" id="PTHR31232:SF18">
    <property type="entry name" value="S-PROTEIN HOMOLOG"/>
    <property type="match status" value="1"/>
</dbReference>
<comment type="similarity">
    <text evidence="2 6">Belongs to the plant self-incompatibility (S1) protein family.</text>
</comment>
<evidence type="ECO:0000256" key="2">
    <source>
        <dbReference type="ARBA" id="ARBA00005581"/>
    </source>
</evidence>
<dbReference type="GO" id="GO:0005576">
    <property type="term" value="C:extracellular region"/>
    <property type="evidence" value="ECO:0007669"/>
    <property type="project" value="UniProtKB-SubCell"/>
</dbReference>
<protein>
    <recommendedName>
        <fullName evidence="6">S-protein homolog</fullName>
    </recommendedName>
</protein>